<dbReference type="FunFam" id="1.10.287.130:FF:000001">
    <property type="entry name" value="Two-component sensor histidine kinase"/>
    <property type="match status" value="1"/>
</dbReference>
<dbReference type="CDD" id="cd06225">
    <property type="entry name" value="HAMP"/>
    <property type="match status" value="1"/>
</dbReference>
<keyword evidence="8" id="KW-0547">Nucleotide-binding</keyword>
<evidence type="ECO:0000313" key="19">
    <source>
        <dbReference type="Proteomes" id="UP000219636"/>
    </source>
</evidence>
<dbReference type="InterPro" id="IPR005467">
    <property type="entry name" value="His_kinase_dom"/>
</dbReference>
<organism evidence="18 19">
    <name type="scientific">Ureibacillus xyleni</name>
    <dbReference type="NCBI Taxonomy" id="614648"/>
    <lineage>
        <taxon>Bacteria</taxon>
        <taxon>Bacillati</taxon>
        <taxon>Bacillota</taxon>
        <taxon>Bacilli</taxon>
        <taxon>Bacillales</taxon>
        <taxon>Caryophanaceae</taxon>
        <taxon>Ureibacillus</taxon>
    </lineage>
</organism>
<evidence type="ECO:0000256" key="8">
    <source>
        <dbReference type="ARBA" id="ARBA00022741"/>
    </source>
</evidence>
<dbReference type="PANTHER" id="PTHR45528:SF1">
    <property type="entry name" value="SENSOR HISTIDINE KINASE CPXA"/>
    <property type="match status" value="1"/>
</dbReference>
<dbReference type="SMART" id="SM00304">
    <property type="entry name" value="HAMP"/>
    <property type="match status" value="1"/>
</dbReference>
<keyword evidence="9 18" id="KW-0418">Kinase</keyword>
<gene>
    <name evidence="18" type="ORF">SAMN05880501_109116</name>
</gene>
<accession>A0A285T6I7</accession>
<sequence>MKKLSTKIWGLIVLFLLVTITFMYVLTEYLYEQLYVEDTEASMVEVGEKLRTKYKGGKVTDQFILDVEEFNTYSNFDVFAVRNPRELSACVPFDIDYDALIGPNERKELLQGNSITKIGYEERFERQIISVILPLTDQSRLEGIIYLYYPLAKISELANKEVFLLIGCAIIFSALLGFFVYEGIRHIMRPLKELQEAVEKMSNGNYETRVIVSSKDEIGKLSEAFNEMASSIEREDEAQKNFLATVSHELRTPISYVKGYCEAIQQQFIEGKDKDEAISLIAREANRMERLTNELLELARTSNEQNIELYPIVLSETIRDAICLLEKKSAEKNIEIKTNFDEQIIVEGHEEKLKQIFINTIENAIRYSNNDSTISILTKIMNGNAIIEIIDRGIGIPAKDLPHITERFYRVNKARSRADGGSGLGLSIVDQLVKQHQGNVTIKSVVGEGTTVSITIPLMEE</sequence>
<keyword evidence="10" id="KW-0067">ATP-binding</keyword>
<evidence type="ECO:0000256" key="10">
    <source>
        <dbReference type="ARBA" id="ARBA00022840"/>
    </source>
</evidence>
<comment type="subcellular location">
    <subcellularLocation>
        <location evidence="2">Cell membrane</location>
        <topology evidence="2">Multi-pass membrane protein</topology>
    </subcellularLocation>
</comment>
<keyword evidence="4" id="KW-1003">Cell membrane</keyword>
<dbReference type="PANTHER" id="PTHR45528">
    <property type="entry name" value="SENSOR HISTIDINE KINASE CPXA"/>
    <property type="match status" value="1"/>
</dbReference>
<evidence type="ECO:0000259" key="16">
    <source>
        <dbReference type="PROSITE" id="PS50109"/>
    </source>
</evidence>
<reference evidence="19" key="1">
    <citation type="submission" date="2017-08" db="EMBL/GenBank/DDBJ databases">
        <authorList>
            <person name="Varghese N."/>
            <person name="Submissions S."/>
        </authorList>
    </citation>
    <scope>NUCLEOTIDE SEQUENCE [LARGE SCALE GENOMIC DNA]</scope>
    <source>
        <strain evidence="19">JC22</strain>
    </source>
</reference>
<dbReference type="CDD" id="cd00082">
    <property type="entry name" value="HisKA"/>
    <property type="match status" value="1"/>
</dbReference>
<dbReference type="Pfam" id="PF00512">
    <property type="entry name" value="HisKA"/>
    <property type="match status" value="1"/>
</dbReference>
<dbReference type="AlphaFoldDB" id="A0A285T6I7"/>
<dbReference type="SMART" id="SM00387">
    <property type="entry name" value="HATPase_c"/>
    <property type="match status" value="1"/>
</dbReference>
<keyword evidence="11 15" id="KW-1133">Transmembrane helix</keyword>
<evidence type="ECO:0000256" key="13">
    <source>
        <dbReference type="ARBA" id="ARBA00023136"/>
    </source>
</evidence>
<dbReference type="Pfam" id="PF02518">
    <property type="entry name" value="HATPase_c"/>
    <property type="match status" value="1"/>
</dbReference>
<dbReference type="InterPro" id="IPR004358">
    <property type="entry name" value="Sig_transdc_His_kin-like_C"/>
</dbReference>
<keyword evidence="7 15" id="KW-0812">Transmembrane</keyword>
<dbReference type="SUPFAM" id="SSF55874">
    <property type="entry name" value="ATPase domain of HSP90 chaperone/DNA topoisomerase II/histidine kinase"/>
    <property type="match status" value="1"/>
</dbReference>
<proteinExistence type="predicted"/>
<dbReference type="EMBL" id="OBMQ01000009">
    <property type="protein sequence ID" value="SOC16902.1"/>
    <property type="molecule type" value="Genomic_DNA"/>
</dbReference>
<dbReference type="Pfam" id="PF00672">
    <property type="entry name" value="HAMP"/>
    <property type="match status" value="1"/>
</dbReference>
<dbReference type="InterPro" id="IPR003594">
    <property type="entry name" value="HATPase_dom"/>
</dbReference>
<dbReference type="GO" id="GO:0005886">
    <property type="term" value="C:plasma membrane"/>
    <property type="evidence" value="ECO:0007669"/>
    <property type="project" value="UniProtKB-SubCell"/>
</dbReference>
<evidence type="ECO:0000256" key="6">
    <source>
        <dbReference type="ARBA" id="ARBA00022679"/>
    </source>
</evidence>
<dbReference type="Gene3D" id="6.10.340.10">
    <property type="match status" value="1"/>
</dbReference>
<evidence type="ECO:0000259" key="17">
    <source>
        <dbReference type="PROSITE" id="PS50885"/>
    </source>
</evidence>
<dbReference type="Gene3D" id="1.10.287.130">
    <property type="match status" value="1"/>
</dbReference>
<dbReference type="EC" id="2.7.13.3" evidence="3"/>
<dbReference type="GO" id="GO:0000155">
    <property type="term" value="F:phosphorelay sensor kinase activity"/>
    <property type="evidence" value="ECO:0007669"/>
    <property type="project" value="InterPro"/>
</dbReference>
<evidence type="ECO:0000256" key="7">
    <source>
        <dbReference type="ARBA" id="ARBA00022692"/>
    </source>
</evidence>
<dbReference type="GO" id="GO:0005524">
    <property type="term" value="F:ATP binding"/>
    <property type="evidence" value="ECO:0007669"/>
    <property type="project" value="UniProtKB-KW"/>
</dbReference>
<dbReference type="SMART" id="SM00388">
    <property type="entry name" value="HisKA"/>
    <property type="match status" value="1"/>
</dbReference>
<dbReference type="Proteomes" id="UP000219636">
    <property type="component" value="Unassembled WGS sequence"/>
</dbReference>
<dbReference type="Gene3D" id="3.30.565.10">
    <property type="entry name" value="Histidine kinase-like ATPase, C-terminal domain"/>
    <property type="match status" value="1"/>
</dbReference>
<feature type="transmembrane region" description="Helical" evidence="15">
    <location>
        <begin position="162"/>
        <end position="181"/>
    </location>
</feature>
<dbReference type="InterPro" id="IPR036097">
    <property type="entry name" value="HisK_dim/P_sf"/>
</dbReference>
<evidence type="ECO:0000256" key="1">
    <source>
        <dbReference type="ARBA" id="ARBA00000085"/>
    </source>
</evidence>
<dbReference type="InterPro" id="IPR050398">
    <property type="entry name" value="HssS/ArlS-like"/>
</dbReference>
<evidence type="ECO:0000256" key="3">
    <source>
        <dbReference type="ARBA" id="ARBA00012438"/>
    </source>
</evidence>
<keyword evidence="6" id="KW-0808">Transferase</keyword>
<feature type="coiled-coil region" evidence="14">
    <location>
        <begin position="274"/>
        <end position="308"/>
    </location>
</feature>
<dbReference type="OrthoDB" id="3436at2"/>
<keyword evidence="14" id="KW-0175">Coiled coil</keyword>
<evidence type="ECO:0000256" key="2">
    <source>
        <dbReference type="ARBA" id="ARBA00004651"/>
    </source>
</evidence>
<dbReference type="RefSeq" id="WP_097074186.1">
    <property type="nucleotide sequence ID" value="NZ_OBMQ01000009.1"/>
</dbReference>
<keyword evidence="5" id="KW-0597">Phosphoprotein</keyword>
<evidence type="ECO:0000256" key="15">
    <source>
        <dbReference type="SAM" id="Phobius"/>
    </source>
</evidence>
<evidence type="ECO:0000256" key="5">
    <source>
        <dbReference type="ARBA" id="ARBA00022553"/>
    </source>
</evidence>
<dbReference type="PROSITE" id="PS50885">
    <property type="entry name" value="HAMP"/>
    <property type="match status" value="1"/>
</dbReference>
<name>A0A285T6I7_9BACL</name>
<dbReference type="CDD" id="cd00075">
    <property type="entry name" value="HATPase"/>
    <property type="match status" value="1"/>
</dbReference>
<dbReference type="InterPro" id="IPR003660">
    <property type="entry name" value="HAMP_dom"/>
</dbReference>
<comment type="catalytic activity">
    <reaction evidence="1">
        <text>ATP + protein L-histidine = ADP + protein N-phospho-L-histidine.</text>
        <dbReference type="EC" id="2.7.13.3"/>
    </reaction>
</comment>
<dbReference type="InterPro" id="IPR036890">
    <property type="entry name" value="HATPase_C_sf"/>
</dbReference>
<evidence type="ECO:0000256" key="9">
    <source>
        <dbReference type="ARBA" id="ARBA00022777"/>
    </source>
</evidence>
<protein>
    <recommendedName>
        <fullName evidence="3">histidine kinase</fullName>
        <ecNumber evidence="3">2.7.13.3</ecNumber>
    </recommendedName>
</protein>
<keyword evidence="19" id="KW-1185">Reference proteome</keyword>
<dbReference type="PROSITE" id="PS50109">
    <property type="entry name" value="HIS_KIN"/>
    <property type="match status" value="1"/>
</dbReference>
<feature type="domain" description="Histidine kinase" evidence="16">
    <location>
        <begin position="245"/>
        <end position="460"/>
    </location>
</feature>
<evidence type="ECO:0000256" key="12">
    <source>
        <dbReference type="ARBA" id="ARBA00023012"/>
    </source>
</evidence>
<dbReference type="FunFam" id="3.30.565.10:FF:000006">
    <property type="entry name" value="Sensor histidine kinase WalK"/>
    <property type="match status" value="1"/>
</dbReference>
<evidence type="ECO:0000256" key="4">
    <source>
        <dbReference type="ARBA" id="ARBA00022475"/>
    </source>
</evidence>
<dbReference type="SUPFAM" id="SSF47384">
    <property type="entry name" value="Homodimeric domain of signal transducing histidine kinase"/>
    <property type="match status" value="1"/>
</dbReference>
<keyword evidence="12" id="KW-0902">Two-component regulatory system</keyword>
<evidence type="ECO:0000256" key="11">
    <source>
        <dbReference type="ARBA" id="ARBA00022989"/>
    </source>
</evidence>
<keyword evidence="13 15" id="KW-0472">Membrane</keyword>
<feature type="transmembrane region" description="Helical" evidence="15">
    <location>
        <begin position="7"/>
        <end position="26"/>
    </location>
</feature>
<dbReference type="InterPro" id="IPR003661">
    <property type="entry name" value="HisK_dim/P_dom"/>
</dbReference>
<evidence type="ECO:0000313" key="18">
    <source>
        <dbReference type="EMBL" id="SOC16902.1"/>
    </source>
</evidence>
<dbReference type="SUPFAM" id="SSF158472">
    <property type="entry name" value="HAMP domain-like"/>
    <property type="match status" value="1"/>
</dbReference>
<dbReference type="PRINTS" id="PR00344">
    <property type="entry name" value="BCTRLSENSOR"/>
</dbReference>
<feature type="domain" description="HAMP" evidence="17">
    <location>
        <begin position="185"/>
        <end position="237"/>
    </location>
</feature>
<evidence type="ECO:0000256" key="14">
    <source>
        <dbReference type="SAM" id="Coils"/>
    </source>
</evidence>